<protein>
    <submittedName>
        <fullName evidence="2">Transcriptional regulator</fullName>
    </submittedName>
</protein>
<accession>A0A1I8BRL1</accession>
<organism evidence="1 2">
    <name type="scientific">Meloidogyne hapla</name>
    <name type="common">Root-knot nematode worm</name>
    <dbReference type="NCBI Taxonomy" id="6305"/>
    <lineage>
        <taxon>Eukaryota</taxon>
        <taxon>Metazoa</taxon>
        <taxon>Ecdysozoa</taxon>
        <taxon>Nematoda</taxon>
        <taxon>Chromadorea</taxon>
        <taxon>Rhabditida</taxon>
        <taxon>Tylenchina</taxon>
        <taxon>Tylenchomorpha</taxon>
        <taxon>Tylenchoidea</taxon>
        <taxon>Meloidogynidae</taxon>
        <taxon>Meloidogyninae</taxon>
        <taxon>Meloidogyne</taxon>
    </lineage>
</organism>
<keyword evidence="1" id="KW-1185">Reference proteome</keyword>
<evidence type="ECO:0000313" key="2">
    <source>
        <dbReference type="WBParaSite" id="MhA1_Contig484.frz3.gene25"/>
    </source>
</evidence>
<dbReference type="AlphaFoldDB" id="A0A1I8BRL1"/>
<name>A0A1I8BRL1_MELHA</name>
<evidence type="ECO:0000313" key="1">
    <source>
        <dbReference type="Proteomes" id="UP000095281"/>
    </source>
</evidence>
<dbReference type="Proteomes" id="UP000095281">
    <property type="component" value="Unplaced"/>
</dbReference>
<sequence>MNRYYKMTSNKRAFLSSQVSNNIQQTLKLSKDDEAAIEELFGEICNRQLNKI</sequence>
<proteinExistence type="predicted"/>
<reference evidence="2" key="1">
    <citation type="submission" date="2016-11" db="UniProtKB">
        <authorList>
            <consortium name="WormBaseParasite"/>
        </authorList>
    </citation>
    <scope>IDENTIFICATION</scope>
</reference>
<dbReference type="WBParaSite" id="MhA1_Contig484.frz3.gene25">
    <property type="protein sequence ID" value="MhA1_Contig484.frz3.gene25"/>
    <property type="gene ID" value="MhA1_Contig484.frz3.gene25"/>
</dbReference>